<dbReference type="SMART" id="SM00462">
    <property type="entry name" value="PTB"/>
    <property type="match status" value="1"/>
</dbReference>
<feature type="compositionally biased region" description="Polar residues" evidence="3">
    <location>
        <begin position="247"/>
        <end position="279"/>
    </location>
</feature>
<evidence type="ECO:0000313" key="6">
    <source>
        <dbReference type="Proteomes" id="UP000225706"/>
    </source>
</evidence>
<sequence>MNRLKRSLSLRSSKRHIPESVRPQIWENDSYKVRNGGVSFPVKYVGSIEVTESRGTQVCAEAFRKMKEVGTGKKKRMQLLVTADCVRVVDEQTKSLVIDQTIEKVSFCTPDPSNDRVFSYICREGTTRRWMCHSFIALRDTGERLSHAVGCAFTACLQRKQKAQALQQQHKEGQQQQQGQPPTQQASTAAAETGTPAAASTTPVVNGSSPPNPTAQPPSPAQMKPSVPVPSPMPASTTAPIAVASVPSSMTTPPIKNGVVTTGTQQVPSPAEPKQSNAGTPILKPPPSVARPRPQPFNPSPFTRHMSLRYRSNPLSFMPLRNDTSGYETLTEEPAVPQLPPTVDALMLQKNTPTPLSTSFGTPVSKGPAMQNSAPSQPTSIFNGLNSNSTSTMQAPNTILNLSQRSSVPNTVPPLQPQPVQGATPQVNGSGSWSVSSQVQRQKPLSEAEMWLASASVDTTQPAKTMQPNQGLLTTVNPFAETASHIDALSNAWTRDMQSTLPSASPQGTTGWSSSSKWGPSAVRQTNGEDDFASFFSSRQTSPPPHAPLSKKDSNPFSPTQDQVFWV</sequence>
<reference evidence="6" key="1">
    <citation type="journal article" date="2017" name="bioRxiv">
        <title>Comparative analysis of the genomes of Stylophora pistillata and Acropora digitifera provides evidence for extensive differences between species of corals.</title>
        <authorList>
            <person name="Voolstra C.R."/>
            <person name="Li Y."/>
            <person name="Liew Y.J."/>
            <person name="Baumgarten S."/>
            <person name="Zoccola D."/>
            <person name="Flot J.-F."/>
            <person name="Tambutte S."/>
            <person name="Allemand D."/>
            <person name="Aranda M."/>
        </authorList>
    </citation>
    <scope>NUCLEOTIDE SEQUENCE [LARGE SCALE GENOMIC DNA]</scope>
</reference>
<dbReference type="Pfam" id="PF00640">
    <property type="entry name" value="PID"/>
    <property type="match status" value="1"/>
</dbReference>
<feature type="compositionally biased region" description="Pro residues" evidence="3">
    <location>
        <begin position="210"/>
        <end position="220"/>
    </location>
</feature>
<feature type="compositionally biased region" description="Polar residues" evidence="3">
    <location>
        <begin position="370"/>
        <end position="393"/>
    </location>
</feature>
<dbReference type="PROSITE" id="PS01179">
    <property type="entry name" value="PID"/>
    <property type="match status" value="1"/>
</dbReference>
<evidence type="ECO:0000259" key="4">
    <source>
        <dbReference type="PROSITE" id="PS01179"/>
    </source>
</evidence>
<keyword evidence="2" id="KW-0597">Phosphoprotein</keyword>
<feature type="compositionally biased region" description="Low complexity" evidence="3">
    <location>
        <begin position="167"/>
        <end position="203"/>
    </location>
</feature>
<keyword evidence="1" id="KW-0217">Developmental protein</keyword>
<feature type="compositionally biased region" description="Polar residues" evidence="3">
    <location>
        <begin position="498"/>
        <end position="512"/>
    </location>
</feature>
<feature type="compositionally biased region" description="Pro residues" evidence="3">
    <location>
        <begin position="283"/>
        <end position="299"/>
    </location>
</feature>
<dbReference type="InterPro" id="IPR011993">
    <property type="entry name" value="PH-like_dom_sf"/>
</dbReference>
<feature type="domain" description="PID" evidence="4">
    <location>
        <begin position="36"/>
        <end position="163"/>
    </location>
</feature>
<gene>
    <name evidence="5" type="primary">Numbl</name>
    <name evidence="5" type="ORF">AWC38_SpisGene6310</name>
</gene>
<dbReference type="GO" id="GO:0005737">
    <property type="term" value="C:cytoplasm"/>
    <property type="evidence" value="ECO:0007669"/>
    <property type="project" value="TreeGrafter"/>
</dbReference>
<feature type="region of interest" description="Disordered" evidence="3">
    <location>
        <begin position="167"/>
        <end position="235"/>
    </location>
</feature>
<name>A0A2B4SJA2_STYPI</name>
<evidence type="ECO:0000313" key="5">
    <source>
        <dbReference type="EMBL" id="PFX28950.1"/>
    </source>
</evidence>
<feature type="region of interest" description="Disordered" evidence="3">
    <location>
        <begin position="498"/>
        <end position="567"/>
    </location>
</feature>
<evidence type="ECO:0000256" key="1">
    <source>
        <dbReference type="ARBA" id="ARBA00022473"/>
    </source>
</evidence>
<dbReference type="InterPro" id="IPR016698">
    <property type="entry name" value="Numb/numb-like"/>
</dbReference>
<dbReference type="InterPro" id="IPR006020">
    <property type="entry name" value="PTB/PI_dom"/>
</dbReference>
<feature type="region of interest" description="Disordered" evidence="3">
    <location>
        <begin position="362"/>
        <end position="393"/>
    </location>
</feature>
<dbReference type="SUPFAM" id="SSF50729">
    <property type="entry name" value="PH domain-like"/>
    <property type="match status" value="1"/>
</dbReference>
<accession>A0A2B4SJA2</accession>
<keyword evidence="6" id="KW-1185">Reference proteome</keyword>
<dbReference type="EMBL" id="LSMT01000074">
    <property type="protein sequence ID" value="PFX28950.1"/>
    <property type="molecule type" value="Genomic_DNA"/>
</dbReference>
<dbReference type="PANTHER" id="PTHR47368">
    <property type="entry name" value="NUMB"/>
    <property type="match status" value="1"/>
</dbReference>
<dbReference type="Proteomes" id="UP000225706">
    <property type="component" value="Unassembled WGS sequence"/>
</dbReference>
<protein>
    <submittedName>
        <fullName evidence="5">Numb-like protein</fullName>
    </submittedName>
</protein>
<dbReference type="Gene3D" id="2.30.29.30">
    <property type="entry name" value="Pleckstrin-homology domain (PH domain)/Phosphotyrosine-binding domain (PTB)"/>
    <property type="match status" value="1"/>
</dbReference>
<dbReference type="OrthoDB" id="10070446at2759"/>
<proteinExistence type="predicted"/>
<evidence type="ECO:0000256" key="2">
    <source>
        <dbReference type="ARBA" id="ARBA00022553"/>
    </source>
</evidence>
<evidence type="ECO:0000256" key="3">
    <source>
        <dbReference type="SAM" id="MobiDB-lite"/>
    </source>
</evidence>
<feature type="compositionally biased region" description="Polar residues" evidence="3">
    <location>
        <begin position="555"/>
        <end position="567"/>
    </location>
</feature>
<dbReference type="PANTHER" id="PTHR47368:SF2">
    <property type="entry name" value="PID DOMAIN-CONTAINING PROTEIN"/>
    <property type="match status" value="1"/>
</dbReference>
<dbReference type="STRING" id="50429.A0A2B4SJA2"/>
<feature type="region of interest" description="Disordered" evidence="3">
    <location>
        <begin position="247"/>
        <end position="305"/>
    </location>
</feature>
<dbReference type="AlphaFoldDB" id="A0A2B4SJA2"/>
<comment type="caution">
    <text evidence="5">The sequence shown here is derived from an EMBL/GenBank/DDBJ whole genome shotgun (WGS) entry which is preliminary data.</text>
</comment>
<dbReference type="CDD" id="cd01268">
    <property type="entry name" value="PTB_Numb"/>
    <property type="match status" value="1"/>
</dbReference>
<organism evidence="5 6">
    <name type="scientific">Stylophora pistillata</name>
    <name type="common">Smooth cauliflower coral</name>
    <dbReference type="NCBI Taxonomy" id="50429"/>
    <lineage>
        <taxon>Eukaryota</taxon>
        <taxon>Metazoa</taxon>
        <taxon>Cnidaria</taxon>
        <taxon>Anthozoa</taxon>
        <taxon>Hexacorallia</taxon>
        <taxon>Scleractinia</taxon>
        <taxon>Astrocoeniina</taxon>
        <taxon>Pocilloporidae</taxon>
        <taxon>Stylophora</taxon>
    </lineage>
</organism>